<dbReference type="Proteomes" id="UP001278766">
    <property type="component" value="Unassembled WGS sequence"/>
</dbReference>
<feature type="transmembrane region" description="Helical" evidence="7">
    <location>
        <begin position="89"/>
        <end position="113"/>
    </location>
</feature>
<comment type="caution">
    <text evidence="9">The sequence shown here is derived from an EMBL/GenBank/DDBJ whole genome shotgun (WGS) entry which is preliminary data.</text>
</comment>
<feature type="domain" description="Rhodopsin" evidence="8">
    <location>
        <begin position="33"/>
        <end position="270"/>
    </location>
</feature>
<dbReference type="AlphaFoldDB" id="A0AAE0HLL0"/>
<feature type="transmembrane region" description="Helical" evidence="7">
    <location>
        <begin position="15"/>
        <end position="37"/>
    </location>
</feature>
<sequence length="346" mass="38278">MVVYVDLATNPQARVIVAVLWVMTTLAGVFLSLRLYSKISRRRRLWWDDYLIIVAWVMLLVSCSTSTANSRLGFGLHFDELPVENLTRLGIHSTISGFASVIAVACSKTSFGLTLLRLTDGWIKWYIIGLLVLLNVTHYSSSVFFWVSCNPPAKTWDMTIPGECWPISVTVNTSMFFGSCSALCDFSLALLPWRFLLKYNMYNREKIGVAIAMSMGVFAGISSVVKMTTIPGVLNAGDFSYNALPLVVWGFSESALTIMAASIPMMRHLFISFRRDNNIPTTATTTTTTMTIGTARRATLGTSRLAATDSGHDGDIDVYTKSGTTERRNWSQQQASQLKPPSVDKS</sequence>
<organism evidence="9 10">
    <name type="scientific">Chaetomium fimeti</name>
    <dbReference type="NCBI Taxonomy" id="1854472"/>
    <lineage>
        <taxon>Eukaryota</taxon>
        <taxon>Fungi</taxon>
        <taxon>Dikarya</taxon>
        <taxon>Ascomycota</taxon>
        <taxon>Pezizomycotina</taxon>
        <taxon>Sordariomycetes</taxon>
        <taxon>Sordariomycetidae</taxon>
        <taxon>Sordariales</taxon>
        <taxon>Chaetomiaceae</taxon>
        <taxon>Chaetomium</taxon>
    </lineage>
</organism>
<keyword evidence="10" id="KW-1185">Reference proteome</keyword>
<feature type="transmembrane region" description="Helical" evidence="7">
    <location>
        <begin position="125"/>
        <end position="147"/>
    </location>
</feature>
<evidence type="ECO:0000256" key="4">
    <source>
        <dbReference type="ARBA" id="ARBA00023136"/>
    </source>
</evidence>
<keyword evidence="4 7" id="KW-0472">Membrane</keyword>
<dbReference type="Pfam" id="PF20684">
    <property type="entry name" value="Fung_rhodopsin"/>
    <property type="match status" value="1"/>
</dbReference>
<comment type="subcellular location">
    <subcellularLocation>
        <location evidence="1">Membrane</location>
        <topology evidence="1">Multi-pass membrane protein</topology>
    </subcellularLocation>
</comment>
<feature type="transmembrane region" description="Helical" evidence="7">
    <location>
        <begin position="209"/>
        <end position="234"/>
    </location>
</feature>
<evidence type="ECO:0000313" key="9">
    <source>
        <dbReference type="EMBL" id="KAK3298691.1"/>
    </source>
</evidence>
<dbReference type="PANTHER" id="PTHR33048">
    <property type="entry name" value="PTH11-LIKE INTEGRAL MEMBRANE PROTEIN (AFU_ORTHOLOGUE AFUA_5G11245)"/>
    <property type="match status" value="1"/>
</dbReference>
<comment type="similarity">
    <text evidence="5">Belongs to the SAT4 family.</text>
</comment>
<dbReference type="InterPro" id="IPR052337">
    <property type="entry name" value="SAT4-like"/>
</dbReference>
<evidence type="ECO:0000256" key="1">
    <source>
        <dbReference type="ARBA" id="ARBA00004141"/>
    </source>
</evidence>
<evidence type="ECO:0000259" key="8">
    <source>
        <dbReference type="Pfam" id="PF20684"/>
    </source>
</evidence>
<evidence type="ECO:0000256" key="5">
    <source>
        <dbReference type="ARBA" id="ARBA00038359"/>
    </source>
</evidence>
<name>A0AAE0HLL0_9PEZI</name>
<evidence type="ECO:0000256" key="2">
    <source>
        <dbReference type="ARBA" id="ARBA00022692"/>
    </source>
</evidence>
<proteinExistence type="inferred from homology"/>
<keyword evidence="3 7" id="KW-1133">Transmembrane helix</keyword>
<keyword evidence="2 7" id="KW-0812">Transmembrane</keyword>
<evidence type="ECO:0000313" key="10">
    <source>
        <dbReference type="Proteomes" id="UP001278766"/>
    </source>
</evidence>
<feature type="region of interest" description="Disordered" evidence="6">
    <location>
        <begin position="314"/>
        <end position="346"/>
    </location>
</feature>
<feature type="transmembrane region" description="Helical" evidence="7">
    <location>
        <begin position="246"/>
        <end position="266"/>
    </location>
</feature>
<gene>
    <name evidence="9" type="ORF">B0H64DRAFT_385826</name>
</gene>
<accession>A0AAE0HLL0</accession>
<evidence type="ECO:0000256" key="3">
    <source>
        <dbReference type="ARBA" id="ARBA00022989"/>
    </source>
</evidence>
<evidence type="ECO:0000256" key="6">
    <source>
        <dbReference type="SAM" id="MobiDB-lite"/>
    </source>
</evidence>
<feature type="compositionally biased region" description="Polar residues" evidence="6">
    <location>
        <begin position="330"/>
        <end position="339"/>
    </location>
</feature>
<evidence type="ECO:0000256" key="7">
    <source>
        <dbReference type="SAM" id="Phobius"/>
    </source>
</evidence>
<reference evidence="9" key="1">
    <citation type="journal article" date="2023" name="Mol. Phylogenet. Evol.">
        <title>Genome-scale phylogeny and comparative genomics of the fungal order Sordariales.</title>
        <authorList>
            <person name="Hensen N."/>
            <person name="Bonometti L."/>
            <person name="Westerberg I."/>
            <person name="Brannstrom I.O."/>
            <person name="Guillou S."/>
            <person name="Cros-Aarteil S."/>
            <person name="Calhoun S."/>
            <person name="Haridas S."/>
            <person name="Kuo A."/>
            <person name="Mondo S."/>
            <person name="Pangilinan J."/>
            <person name="Riley R."/>
            <person name="LaButti K."/>
            <person name="Andreopoulos B."/>
            <person name="Lipzen A."/>
            <person name="Chen C."/>
            <person name="Yan M."/>
            <person name="Daum C."/>
            <person name="Ng V."/>
            <person name="Clum A."/>
            <person name="Steindorff A."/>
            <person name="Ohm R.A."/>
            <person name="Martin F."/>
            <person name="Silar P."/>
            <person name="Natvig D.O."/>
            <person name="Lalanne C."/>
            <person name="Gautier V."/>
            <person name="Ament-Velasquez S.L."/>
            <person name="Kruys A."/>
            <person name="Hutchinson M.I."/>
            <person name="Powell A.J."/>
            <person name="Barry K."/>
            <person name="Miller A.N."/>
            <person name="Grigoriev I.V."/>
            <person name="Debuchy R."/>
            <person name="Gladieux P."/>
            <person name="Hiltunen Thoren M."/>
            <person name="Johannesson H."/>
        </authorList>
    </citation>
    <scope>NUCLEOTIDE SEQUENCE</scope>
    <source>
        <strain evidence="9">CBS 168.71</strain>
    </source>
</reference>
<reference evidence="9" key="2">
    <citation type="submission" date="2023-06" db="EMBL/GenBank/DDBJ databases">
        <authorList>
            <consortium name="Lawrence Berkeley National Laboratory"/>
            <person name="Haridas S."/>
            <person name="Hensen N."/>
            <person name="Bonometti L."/>
            <person name="Westerberg I."/>
            <person name="Brannstrom I.O."/>
            <person name="Guillou S."/>
            <person name="Cros-Aarteil S."/>
            <person name="Calhoun S."/>
            <person name="Kuo A."/>
            <person name="Mondo S."/>
            <person name="Pangilinan J."/>
            <person name="Riley R."/>
            <person name="Labutti K."/>
            <person name="Andreopoulos B."/>
            <person name="Lipzen A."/>
            <person name="Chen C."/>
            <person name="Yanf M."/>
            <person name="Daum C."/>
            <person name="Ng V."/>
            <person name="Clum A."/>
            <person name="Steindorff A."/>
            <person name="Ohm R."/>
            <person name="Martin F."/>
            <person name="Silar P."/>
            <person name="Natvig D."/>
            <person name="Lalanne C."/>
            <person name="Gautier V."/>
            <person name="Ament-Velasquez S.L."/>
            <person name="Kruys A."/>
            <person name="Hutchinson M.I."/>
            <person name="Powell A.J."/>
            <person name="Barry K."/>
            <person name="Miller A.N."/>
            <person name="Grigoriev I.V."/>
            <person name="Debuchy R."/>
            <person name="Gladieux P."/>
            <person name="Thoren M.H."/>
            <person name="Johannesson H."/>
        </authorList>
    </citation>
    <scope>NUCLEOTIDE SEQUENCE</scope>
    <source>
        <strain evidence="9">CBS 168.71</strain>
    </source>
</reference>
<dbReference type="RefSeq" id="XP_062662205.1">
    <property type="nucleotide sequence ID" value="XM_062803105.1"/>
</dbReference>
<feature type="transmembrane region" description="Helical" evidence="7">
    <location>
        <begin position="175"/>
        <end position="197"/>
    </location>
</feature>
<protein>
    <submittedName>
        <fullName evidence="9">Integral membrane protein</fullName>
    </submittedName>
</protein>
<dbReference type="GeneID" id="87840053"/>
<dbReference type="InterPro" id="IPR049326">
    <property type="entry name" value="Rhodopsin_dom_fungi"/>
</dbReference>
<feature type="transmembrane region" description="Helical" evidence="7">
    <location>
        <begin position="49"/>
        <end position="69"/>
    </location>
</feature>
<dbReference type="PANTHER" id="PTHR33048:SF42">
    <property type="entry name" value="INTEGRAL MEMBRANE PROTEIN"/>
    <property type="match status" value="1"/>
</dbReference>
<dbReference type="EMBL" id="JAUEPN010000002">
    <property type="protein sequence ID" value="KAK3298691.1"/>
    <property type="molecule type" value="Genomic_DNA"/>
</dbReference>
<dbReference type="GO" id="GO:0016020">
    <property type="term" value="C:membrane"/>
    <property type="evidence" value="ECO:0007669"/>
    <property type="project" value="UniProtKB-SubCell"/>
</dbReference>